<dbReference type="Proteomes" id="UP000886105">
    <property type="component" value="Unassembled WGS sequence"/>
</dbReference>
<feature type="signal peptide" evidence="1">
    <location>
        <begin position="1"/>
        <end position="21"/>
    </location>
</feature>
<feature type="non-terminal residue" evidence="2">
    <location>
        <position position="322"/>
    </location>
</feature>
<keyword evidence="1" id="KW-0732">Signal</keyword>
<accession>A0A7C5SR19</accession>
<name>A0A7C5SR19_9DEIN</name>
<dbReference type="AlphaFoldDB" id="A0A7C5SR19"/>
<proteinExistence type="predicted"/>
<dbReference type="PROSITE" id="PS51257">
    <property type="entry name" value="PROKAR_LIPOPROTEIN"/>
    <property type="match status" value="1"/>
</dbReference>
<gene>
    <name evidence="2" type="ORF">ENJ85_03820</name>
</gene>
<feature type="chain" id="PRO_5028363548" evidence="1">
    <location>
        <begin position="22"/>
        <end position="322"/>
    </location>
</feature>
<protein>
    <submittedName>
        <fullName evidence="2">Uncharacterized protein</fullName>
    </submittedName>
</protein>
<dbReference type="EMBL" id="DRNZ01000239">
    <property type="protein sequence ID" value="HHO58282.1"/>
    <property type="molecule type" value="Genomic_DNA"/>
</dbReference>
<evidence type="ECO:0000313" key="2">
    <source>
        <dbReference type="EMBL" id="HHO58282.1"/>
    </source>
</evidence>
<comment type="caution">
    <text evidence="2">The sequence shown here is derived from an EMBL/GenBank/DDBJ whole genome shotgun (WGS) entry which is preliminary data.</text>
</comment>
<sequence>MMKTKPTAVLAAALLVLAACSSPPPKVVLEPAAEFGSGGVAVAPDAGPAGSGDVAYRLLQTSDRFLLVGHGCATAQALCGLSDQSSWTAAAWGFDLDGTADAMFGTGGVFRDGDAAGGGSTNVAFDAVLTDAGPVLAGGGLNASGDLDAVLWALDDAGQLDAARFGGGKALLGDLTAAGAHDFVEAVRADAGRFWLAGGIRDPAVGYYQPAVWAVAGNGSPDAGFDADGVFVDTVPTRDAWFNDVDPAGGAPVAAGSEVQGGVRPLVLRMKPEGGPDPAFGSNGRVYLPLGSASSGEALAVHVGDGYILVAGYVNDGKSHVA</sequence>
<evidence type="ECO:0000256" key="1">
    <source>
        <dbReference type="SAM" id="SignalP"/>
    </source>
</evidence>
<organism evidence="2">
    <name type="scientific">Oceanithermus profundus</name>
    <dbReference type="NCBI Taxonomy" id="187137"/>
    <lineage>
        <taxon>Bacteria</taxon>
        <taxon>Thermotogati</taxon>
        <taxon>Deinococcota</taxon>
        <taxon>Deinococci</taxon>
        <taxon>Thermales</taxon>
        <taxon>Thermaceae</taxon>
        <taxon>Oceanithermus</taxon>
    </lineage>
</organism>
<reference evidence="2" key="1">
    <citation type="journal article" date="2020" name="mSystems">
        <title>Genome- and Community-Level Interaction Insights into Carbon Utilization and Element Cycling Functions of Hydrothermarchaeota in Hydrothermal Sediment.</title>
        <authorList>
            <person name="Zhou Z."/>
            <person name="Liu Y."/>
            <person name="Xu W."/>
            <person name="Pan J."/>
            <person name="Luo Z.H."/>
            <person name="Li M."/>
        </authorList>
    </citation>
    <scope>NUCLEOTIDE SEQUENCE [LARGE SCALE GENOMIC DNA]</scope>
    <source>
        <strain evidence="2">HyVt-523</strain>
    </source>
</reference>